<keyword evidence="2" id="KW-1185">Reference proteome</keyword>
<organism evidence="1 2">
    <name type="scientific">Neonectria punicea</name>
    <dbReference type="NCBI Taxonomy" id="979145"/>
    <lineage>
        <taxon>Eukaryota</taxon>
        <taxon>Fungi</taxon>
        <taxon>Dikarya</taxon>
        <taxon>Ascomycota</taxon>
        <taxon>Pezizomycotina</taxon>
        <taxon>Sordariomycetes</taxon>
        <taxon>Hypocreomycetidae</taxon>
        <taxon>Hypocreales</taxon>
        <taxon>Nectriaceae</taxon>
        <taxon>Neonectria</taxon>
    </lineage>
</organism>
<evidence type="ECO:0000313" key="1">
    <source>
        <dbReference type="EMBL" id="KAK7423738.1"/>
    </source>
</evidence>
<name>A0ABR1HSP5_9HYPO</name>
<dbReference type="Proteomes" id="UP001498476">
    <property type="component" value="Unassembled WGS sequence"/>
</dbReference>
<accession>A0ABR1HSP5</accession>
<comment type="caution">
    <text evidence="1">The sequence shown here is derived from an EMBL/GenBank/DDBJ whole genome shotgun (WGS) entry which is preliminary data.</text>
</comment>
<protein>
    <recommendedName>
        <fullName evidence="3">BLOC-1-related complex subunit 7</fullName>
    </recommendedName>
</protein>
<gene>
    <name evidence="1" type="ORF">QQX98_000928</name>
</gene>
<evidence type="ECO:0000313" key="2">
    <source>
        <dbReference type="Proteomes" id="UP001498476"/>
    </source>
</evidence>
<reference evidence="1 2" key="1">
    <citation type="journal article" date="2025" name="Microbiol. Resour. Announc.">
        <title>Draft genome sequences for Neonectria magnoliae and Neonectria punicea, canker pathogens of Liriodendron tulipifera and Acer saccharum in West Virginia.</title>
        <authorList>
            <person name="Petronek H.M."/>
            <person name="Kasson M.T."/>
            <person name="Metheny A.M."/>
            <person name="Stauder C.M."/>
            <person name="Lovett B."/>
            <person name="Lynch S.C."/>
            <person name="Garnas J.R."/>
            <person name="Kasson L.R."/>
            <person name="Stajich J.E."/>
        </authorList>
    </citation>
    <scope>NUCLEOTIDE SEQUENCE [LARGE SCALE GENOMIC DNA]</scope>
    <source>
        <strain evidence="1 2">NRRL 64653</strain>
    </source>
</reference>
<evidence type="ECO:0008006" key="3">
    <source>
        <dbReference type="Google" id="ProtNLM"/>
    </source>
</evidence>
<sequence>MNNAKKPTLIQPEHDPQSAQNLLLLVQNLEITSSKMPKGAASTNQARTVVTEIGENLSQAALAWAQLTDALVDSRQIHQAMVDAHEHARAQSQLSDLSAIVSMDLDLSKLK</sequence>
<dbReference type="EMBL" id="JAZAVJ010000008">
    <property type="protein sequence ID" value="KAK7423738.1"/>
    <property type="molecule type" value="Genomic_DNA"/>
</dbReference>
<proteinExistence type="predicted"/>